<name>A0AAV1I0H5_9CHLO</name>
<dbReference type="EMBL" id="CAUYUE010000004">
    <property type="protein sequence ID" value="CAK0766918.1"/>
    <property type="molecule type" value="Genomic_DNA"/>
</dbReference>
<dbReference type="AlphaFoldDB" id="A0AAV1I0H5"/>
<evidence type="ECO:0000313" key="2">
    <source>
        <dbReference type="EMBL" id="CAK0766918.1"/>
    </source>
</evidence>
<evidence type="ECO:0000313" key="3">
    <source>
        <dbReference type="Proteomes" id="UP001314263"/>
    </source>
</evidence>
<accession>A0AAV1I0H5</accession>
<gene>
    <name evidence="2" type="ORF">CVIRNUC_003407</name>
</gene>
<protein>
    <submittedName>
        <fullName evidence="2">Uncharacterized protein</fullName>
    </submittedName>
</protein>
<keyword evidence="1" id="KW-0175">Coiled coil</keyword>
<organism evidence="2 3">
    <name type="scientific">Coccomyxa viridis</name>
    <dbReference type="NCBI Taxonomy" id="1274662"/>
    <lineage>
        <taxon>Eukaryota</taxon>
        <taxon>Viridiplantae</taxon>
        <taxon>Chlorophyta</taxon>
        <taxon>core chlorophytes</taxon>
        <taxon>Trebouxiophyceae</taxon>
        <taxon>Trebouxiophyceae incertae sedis</taxon>
        <taxon>Coccomyxaceae</taxon>
        <taxon>Coccomyxa</taxon>
    </lineage>
</organism>
<proteinExistence type="predicted"/>
<sequence>MARRGGLTEQLVHDVSWLQHKLRLKEMEAEALLQQCHHLEAERDSLKAAYDLTSAAEWSDRTEWLRFAPSLVLCSDIVSDLETSSNRDASGPALD</sequence>
<keyword evidence="3" id="KW-1185">Reference proteome</keyword>
<evidence type="ECO:0000256" key="1">
    <source>
        <dbReference type="SAM" id="Coils"/>
    </source>
</evidence>
<comment type="caution">
    <text evidence="2">The sequence shown here is derived from an EMBL/GenBank/DDBJ whole genome shotgun (WGS) entry which is preliminary data.</text>
</comment>
<reference evidence="2 3" key="1">
    <citation type="submission" date="2023-10" db="EMBL/GenBank/DDBJ databases">
        <authorList>
            <person name="Maclean D."/>
            <person name="Macfadyen A."/>
        </authorList>
    </citation>
    <scope>NUCLEOTIDE SEQUENCE [LARGE SCALE GENOMIC DNA]</scope>
</reference>
<dbReference type="Proteomes" id="UP001314263">
    <property type="component" value="Unassembled WGS sequence"/>
</dbReference>
<feature type="coiled-coil region" evidence="1">
    <location>
        <begin position="22"/>
        <end position="49"/>
    </location>
</feature>